<dbReference type="AlphaFoldDB" id="A0A927DJS0"/>
<reference evidence="1" key="1">
    <citation type="submission" date="2020-07" db="EMBL/GenBank/DDBJ databases">
        <title>Clinical and genomic characterization of carbapenemase-producing Enterobacterales causing secondary infections during the COVID-19 crisis at a New York City hospital.</title>
        <authorList>
            <person name="Gomez-Simmonds A."/>
            <person name="Annavajhala M.K."/>
            <person name="Uhlemann A.-C."/>
        </authorList>
    </citation>
    <scope>NUCLEOTIDE SEQUENCE</scope>
    <source>
        <strain evidence="1">NK1396</strain>
    </source>
</reference>
<name>A0A927DJS0_9ENTR</name>
<dbReference type="EMBL" id="JACXTA010000001">
    <property type="protein sequence ID" value="MBD3706567.1"/>
    <property type="molecule type" value="Genomic_DNA"/>
</dbReference>
<evidence type="ECO:0000313" key="1">
    <source>
        <dbReference type="EMBL" id="MBD3706567.1"/>
    </source>
</evidence>
<sequence>MSIYDNTKWVALSQVFKILMQLTSLTVLTRLVSPHDYGIMALATILINFITILRDLGTSSALIQKKTSKSASQIECVLA</sequence>
<dbReference type="Pfam" id="PF13440">
    <property type="entry name" value="Polysacc_synt_3"/>
    <property type="match status" value="1"/>
</dbReference>
<organism evidence="1 2">
    <name type="scientific">Enterobacter hormaechei</name>
    <dbReference type="NCBI Taxonomy" id="158836"/>
    <lineage>
        <taxon>Bacteria</taxon>
        <taxon>Pseudomonadati</taxon>
        <taxon>Pseudomonadota</taxon>
        <taxon>Gammaproteobacteria</taxon>
        <taxon>Enterobacterales</taxon>
        <taxon>Enterobacteriaceae</taxon>
        <taxon>Enterobacter</taxon>
        <taxon>Enterobacter cloacae complex</taxon>
    </lineage>
</organism>
<dbReference type="Proteomes" id="UP000655273">
    <property type="component" value="Unassembled WGS sequence"/>
</dbReference>
<proteinExistence type="predicted"/>
<protein>
    <submittedName>
        <fullName evidence="1">Oligosaccharide flippase family protein</fullName>
    </submittedName>
</protein>
<gene>
    <name evidence="1" type="ORF">IE983_01055</name>
</gene>
<accession>A0A927DJS0</accession>
<comment type="caution">
    <text evidence="1">The sequence shown here is derived from an EMBL/GenBank/DDBJ whole genome shotgun (WGS) entry which is preliminary data.</text>
</comment>
<evidence type="ECO:0000313" key="2">
    <source>
        <dbReference type="Proteomes" id="UP000655273"/>
    </source>
</evidence>